<feature type="transmembrane region" description="Helical" evidence="6">
    <location>
        <begin position="96"/>
        <end position="117"/>
    </location>
</feature>
<dbReference type="Pfam" id="PF13535">
    <property type="entry name" value="ATP-grasp_4"/>
    <property type="match status" value="1"/>
</dbReference>
<comment type="similarity">
    <text evidence="1">Belongs to the EamA transporter family.</text>
</comment>
<feature type="transmembrane region" description="Helical" evidence="6">
    <location>
        <begin position="129"/>
        <end position="146"/>
    </location>
</feature>
<dbReference type="InterPro" id="IPR000620">
    <property type="entry name" value="EamA_dom"/>
</dbReference>
<dbReference type="InterPro" id="IPR011761">
    <property type="entry name" value="ATP-grasp"/>
</dbReference>
<keyword evidence="6" id="KW-1133">Transmembrane helix</keyword>
<protein>
    <recommendedName>
        <fullName evidence="7">ATP-grasp domain-containing protein</fullName>
    </recommendedName>
</protein>
<dbReference type="HOGENOM" id="CLU_381168_0_0_9"/>
<feature type="domain" description="ATP-grasp" evidence="7">
    <location>
        <begin position="422"/>
        <end position="622"/>
    </location>
</feature>
<dbReference type="eggNOG" id="COG0151">
    <property type="taxonomic scope" value="Bacteria"/>
</dbReference>
<dbReference type="OrthoDB" id="9803907at2"/>
<keyword evidence="2" id="KW-0436">Ligase</keyword>
<keyword evidence="3 5" id="KW-0547">Nucleotide-binding</keyword>
<keyword evidence="9" id="KW-1185">Reference proteome</keyword>
<organism evidence="8 9">
    <name type="scientific">Ruminiclostridium cellulolyticum (strain ATCC 35319 / DSM 5812 / JCM 6584 / H10)</name>
    <name type="common">Clostridium cellulolyticum</name>
    <dbReference type="NCBI Taxonomy" id="394503"/>
    <lineage>
        <taxon>Bacteria</taxon>
        <taxon>Bacillati</taxon>
        <taxon>Bacillota</taxon>
        <taxon>Clostridia</taxon>
        <taxon>Eubacteriales</taxon>
        <taxon>Oscillospiraceae</taxon>
        <taxon>Ruminiclostridium</taxon>
    </lineage>
</organism>
<dbReference type="GO" id="GO:0016874">
    <property type="term" value="F:ligase activity"/>
    <property type="evidence" value="ECO:0007669"/>
    <property type="project" value="UniProtKB-KW"/>
</dbReference>
<feature type="transmembrane region" description="Helical" evidence="6">
    <location>
        <begin position="72"/>
        <end position="90"/>
    </location>
</feature>
<dbReference type="EMBL" id="CP001348">
    <property type="protein sequence ID" value="ACL74800.1"/>
    <property type="molecule type" value="Genomic_DNA"/>
</dbReference>
<dbReference type="Proteomes" id="UP000001349">
    <property type="component" value="Chromosome"/>
</dbReference>
<reference evidence="8 9" key="1">
    <citation type="submission" date="2009-01" db="EMBL/GenBank/DDBJ databases">
        <title>Complete sequence of Clostridium cellulolyticum H10.</title>
        <authorList>
            <consortium name="US DOE Joint Genome Institute"/>
            <person name="Lucas S."/>
            <person name="Copeland A."/>
            <person name="Lapidus A."/>
            <person name="Glavina del Rio T."/>
            <person name="Dalin E."/>
            <person name="Tice H."/>
            <person name="Bruce D."/>
            <person name="Goodwin L."/>
            <person name="Pitluck S."/>
            <person name="Chertkov O."/>
            <person name="Saunders E."/>
            <person name="Brettin T."/>
            <person name="Detter J.C."/>
            <person name="Han C."/>
            <person name="Larimer F."/>
            <person name="Land M."/>
            <person name="Hauser L."/>
            <person name="Kyrpides N."/>
            <person name="Ivanova N."/>
            <person name="Zhou J."/>
            <person name="Richardson P."/>
        </authorList>
    </citation>
    <scope>NUCLEOTIDE SEQUENCE [LARGE SCALE GENOMIC DNA]</scope>
    <source>
        <strain evidence="9">ATCC 35319 / DSM 5812 / JCM 6584 / H10</strain>
    </source>
</reference>
<dbReference type="SUPFAM" id="SSF56059">
    <property type="entry name" value="Glutathione synthetase ATP-binding domain-like"/>
    <property type="match status" value="1"/>
</dbReference>
<name>B8I5Y3_RUMCH</name>
<sequence length="726" mass="82127" precursor="true">MNNKHFTGVFYILLFCILSAFLDVYVGNISQNIDPILLLFCNFLILTTFFAITHKRTEIPLIKETINSWKPILMLNIAAAASWIGLFYSLKYLEPAVVGIVSAAVGPVITIVLNPFFDSGNRITKLEKTIATCIVIVISVLLYFTYGGISGIGEVSSINFIFGSICVIMCGIGMAATTLVTKKLMNERWHPSRILVSRSYIMLLISLFIILTKINQLQFSFSLIPAVLLIAFIGNIIPLYIYQLGVQRVEPFKISIMLLFLPIFTFILQLFDQRLEFSFPTLVCIIITIGFILLELIIKPKRTELKTVPSKNCAIVDAYSSGRYLAAEFKNLGYKVFHIQSVKNTPAFFKSSFIEEDFFDNIIIDNDLDKKIEQIKQLNPEFIFAGCESGVLTADMINNKLNLTMCNDYKLSKHRRNKFMMIDMLHRNGISAPKQLKSSDLNEIKEWINEHNAWPVVLKPLESAGSDNIWFCYDFNIVGKAFEKIINDVNKMGIKNESVLVQEFLDGTEYVVNTVSSNGEHVISEIVKYKKVKTEDNGILYDIDELQSSDSEIYSIMSQYINRVLNVLGVKYGPCHAEVMLTENKIPKLVEIGSRTDGILRPDVSSVTTGLGQIKLTALAYADTEEFKKYLTCPYLIKNNTINVALISHVEGTLQSLPHIEFIKSLPSFFLINLSVAVGEKIDKTKDVFSQPGTIYLVHESMDVIMQDYYKIRYYEKNGLYKVLSA</sequence>
<keyword evidence="6" id="KW-0472">Membrane</keyword>
<evidence type="ECO:0000256" key="4">
    <source>
        <dbReference type="ARBA" id="ARBA00022840"/>
    </source>
</evidence>
<proteinExistence type="inferred from homology"/>
<evidence type="ECO:0000313" key="9">
    <source>
        <dbReference type="Proteomes" id="UP000001349"/>
    </source>
</evidence>
<evidence type="ECO:0000256" key="3">
    <source>
        <dbReference type="ARBA" id="ARBA00022741"/>
    </source>
</evidence>
<feature type="transmembrane region" description="Helical" evidence="6">
    <location>
        <begin position="192"/>
        <end position="211"/>
    </location>
</feature>
<keyword evidence="6" id="KW-0812">Transmembrane</keyword>
<dbReference type="KEGG" id="cce:Ccel_0416"/>
<dbReference type="InterPro" id="IPR052032">
    <property type="entry name" value="ATP-dep_AA_Ligase"/>
</dbReference>
<feature type="transmembrane region" description="Helical" evidence="6">
    <location>
        <begin position="254"/>
        <end position="271"/>
    </location>
</feature>
<gene>
    <name evidence="8" type="ordered locus">Ccel_0416</name>
</gene>
<dbReference type="Pfam" id="PF00892">
    <property type="entry name" value="EamA"/>
    <property type="match status" value="2"/>
</dbReference>
<dbReference type="NCBIfam" id="NF005543">
    <property type="entry name" value="PRK07206.1"/>
    <property type="match status" value="1"/>
</dbReference>
<dbReference type="GO" id="GO:0005524">
    <property type="term" value="F:ATP binding"/>
    <property type="evidence" value="ECO:0007669"/>
    <property type="project" value="UniProtKB-UniRule"/>
</dbReference>
<dbReference type="PANTHER" id="PTHR43585">
    <property type="entry name" value="FUMIPYRROLE BIOSYNTHESIS PROTEIN C"/>
    <property type="match status" value="1"/>
</dbReference>
<feature type="transmembrane region" description="Helical" evidence="6">
    <location>
        <begin position="223"/>
        <end position="242"/>
    </location>
</feature>
<feature type="transmembrane region" description="Helical" evidence="6">
    <location>
        <begin position="33"/>
        <end position="52"/>
    </location>
</feature>
<feature type="transmembrane region" description="Helical" evidence="6">
    <location>
        <begin position="9"/>
        <end position="27"/>
    </location>
</feature>
<keyword evidence="4 5" id="KW-0067">ATP-binding</keyword>
<feature type="transmembrane region" description="Helical" evidence="6">
    <location>
        <begin position="277"/>
        <end position="298"/>
    </location>
</feature>
<dbReference type="PROSITE" id="PS50975">
    <property type="entry name" value="ATP_GRASP"/>
    <property type="match status" value="1"/>
</dbReference>
<dbReference type="GO" id="GO:0046872">
    <property type="term" value="F:metal ion binding"/>
    <property type="evidence" value="ECO:0007669"/>
    <property type="project" value="InterPro"/>
</dbReference>
<accession>B8I5Y3</accession>
<dbReference type="GO" id="GO:0016020">
    <property type="term" value="C:membrane"/>
    <property type="evidence" value="ECO:0007669"/>
    <property type="project" value="InterPro"/>
</dbReference>
<evidence type="ECO:0000256" key="1">
    <source>
        <dbReference type="ARBA" id="ARBA00007362"/>
    </source>
</evidence>
<dbReference type="STRING" id="394503.Ccel_0416"/>
<dbReference type="Gene3D" id="3.30.470.20">
    <property type="entry name" value="ATP-grasp fold, B domain"/>
    <property type="match status" value="1"/>
</dbReference>
<feature type="transmembrane region" description="Helical" evidence="6">
    <location>
        <begin position="158"/>
        <end position="180"/>
    </location>
</feature>
<dbReference type="AlphaFoldDB" id="B8I5Y3"/>
<evidence type="ECO:0000256" key="2">
    <source>
        <dbReference type="ARBA" id="ARBA00022598"/>
    </source>
</evidence>
<evidence type="ECO:0000256" key="6">
    <source>
        <dbReference type="SAM" id="Phobius"/>
    </source>
</evidence>
<dbReference type="PANTHER" id="PTHR43585:SF2">
    <property type="entry name" value="ATP-GRASP ENZYME FSQD"/>
    <property type="match status" value="1"/>
</dbReference>
<dbReference type="eggNOG" id="COG0697">
    <property type="taxonomic scope" value="Bacteria"/>
</dbReference>
<evidence type="ECO:0000259" key="7">
    <source>
        <dbReference type="PROSITE" id="PS50975"/>
    </source>
</evidence>
<evidence type="ECO:0000313" key="8">
    <source>
        <dbReference type="EMBL" id="ACL74800.1"/>
    </source>
</evidence>
<evidence type="ECO:0000256" key="5">
    <source>
        <dbReference type="PROSITE-ProRule" id="PRU00409"/>
    </source>
</evidence>